<gene>
    <name evidence="2" type="ORF">EJA05_21400</name>
</gene>
<dbReference type="AlphaFoldDB" id="A0A3S8UP03"/>
<accession>A0A3S8UP03</accession>
<feature type="transmembrane region" description="Helical" evidence="1">
    <location>
        <begin position="26"/>
        <end position="46"/>
    </location>
</feature>
<dbReference type="OrthoDB" id="6905768at2"/>
<organism evidence="2 3">
    <name type="scientific">Pseudomonas entomophila</name>
    <dbReference type="NCBI Taxonomy" id="312306"/>
    <lineage>
        <taxon>Bacteria</taxon>
        <taxon>Pseudomonadati</taxon>
        <taxon>Pseudomonadota</taxon>
        <taxon>Gammaproteobacteria</taxon>
        <taxon>Pseudomonadales</taxon>
        <taxon>Pseudomonadaceae</taxon>
        <taxon>Pseudomonas</taxon>
    </lineage>
</organism>
<name>A0A3S8UP03_9PSED</name>
<dbReference type="Proteomes" id="UP000268230">
    <property type="component" value="Chromosome"/>
</dbReference>
<keyword evidence="1" id="KW-1133">Transmembrane helix</keyword>
<dbReference type="EMBL" id="CP034338">
    <property type="protein sequence ID" value="AZL70119.1"/>
    <property type="molecule type" value="Genomic_DNA"/>
</dbReference>
<dbReference type="InterPro" id="IPR021676">
    <property type="entry name" value="DUF3262"/>
</dbReference>
<dbReference type="Pfam" id="PF11660">
    <property type="entry name" value="DUF3262"/>
    <property type="match status" value="1"/>
</dbReference>
<evidence type="ECO:0000313" key="3">
    <source>
        <dbReference type="Proteomes" id="UP000268230"/>
    </source>
</evidence>
<dbReference type="NCBIfam" id="TIGR03758">
    <property type="entry name" value="conj_TIGR03758"/>
    <property type="match status" value="1"/>
</dbReference>
<protein>
    <submittedName>
        <fullName evidence="2">TIGR03758 family integrating conjugative element protein</fullName>
    </submittedName>
</protein>
<evidence type="ECO:0000256" key="1">
    <source>
        <dbReference type="SAM" id="Phobius"/>
    </source>
</evidence>
<keyword evidence="1" id="KW-0472">Membrane</keyword>
<feature type="transmembrane region" description="Helical" evidence="1">
    <location>
        <begin position="58"/>
        <end position="78"/>
    </location>
</feature>
<sequence>MSMSGAQVAAFNAASGTTPQASSTLLLGFVIALSMLWGAWALYSIYRGWATTNIDRGIAASSAVRIIVLLMILSALVLS</sequence>
<dbReference type="KEGG" id="pory:EJA05_21400"/>
<reference evidence="2 3" key="1">
    <citation type="submission" date="2018-12" db="EMBL/GenBank/DDBJ databases">
        <authorList>
            <person name="Li S."/>
            <person name="Yang R."/>
            <person name="Chen G."/>
            <person name="Zou L."/>
            <person name="Zhang C."/>
            <person name="Chen Y."/>
            <person name="Liu Z."/>
            <person name="Li Y."/>
            <person name="Yan Y."/>
            <person name="Huang M."/>
            <person name="Chen T."/>
        </authorList>
    </citation>
    <scope>NUCLEOTIDE SEQUENCE [LARGE SCALE GENOMIC DNA]</scope>
    <source>
        <strain evidence="2 3">1257</strain>
    </source>
</reference>
<keyword evidence="1" id="KW-0812">Transmembrane</keyword>
<evidence type="ECO:0000313" key="2">
    <source>
        <dbReference type="EMBL" id="AZL70119.1"/>
    </source>
</evidence>
<proteinExistence type="predicted"/>